<dbReference type="Pfam" id="PF10294">
    <property type="entry name" value="Methyltransf_16"/>
    <property type="match status" value="1"/>
</dbReference>
<keyword evidence="2" id="KW-1185">Reference proteome</keyword>
<protein>
    <submittedName>
        <fullName evidence="1">Protein fam86a</fullName>
    </submittedName>
</protein>
<dbReference type="AlphaFoldDB" id="A0A922HYM9"/>
<evidence type="ECO:0000313" key="2">
    <source>
        <dbReference type="Proteomes" id="UP000790347"/>
    </source>
</evidence>
<organism evidence="1 2">
    <name type="scientific">Dermatophagoides farinae</name>
    <name type="common">American house dust mite</name>
    <dbReference type="NCBI Taxonomy" id="6954"/>
    <lineage>
        <taxon>Eukaryota</taxon>
        <taxon>Metazoa</taxon>
        <taxon>Ecdysozoa</taxon>
        <taxon>Arthropoda</taxon>
        <taxon>Chelicerata</taxon>
        <taxon>Arachnida</taxon>
        <taxon>Acari</taxon>
        <taxon>Acariformes</taxon>
        <taxon>Sarcoptiformes</taxon>
        <taxon>Astigmata</taxon>
        <taxon>Psoroptidia</taxon>
        <taxon>Analgoidea</taxon>
        <taxon>Pyroglyphidae</taxon>
        <taxon>Dermatophagoidinae</taxon>
        <taxon>Dermatophagoides</taxon>
    </lineage>
</organism>
<dbReference type="EMBL" id="ASGP02000004">
    <property type="protein sequence ID" value="KAH9511858.1"/>
    <property type="molecule type" value="Genomic_DNA"/>
</dbReference>
<dbReference type="PANTHER" id="PTHR14614">
    <property type="entry name" value="HEPATOCELLULAR CARCINOMA-ASSOCIATED ANTIGEN"/>
    <property type="match status" value="1"/>
</dbReference>
<gene>
    <name evidence="1" type="primary">FAM86A</name>
    <name evidence="1" type="ORF">DERF_010283</name>
</gene>
<dbReference type="PANTHER" id="PTHR14614:SF130">
    <property type="entry name" value="PROTEIN-LYSINE N-METHYLTRANSFERASE EEF2KMT"/>
    <property type="match status" value="1"/>
</dbReference>
<evidence type="ECO:0000313" key="1">
    <source>
        <dbReference type="EMBL" id="KAH9511858.1"/>
    </source>
</evidence>
<dbReference type="OrthoDB" id="194386at2759"/>
<dbReference type="InterPro" id="IPR019410">
    <property type="entry name" value="Methyltransf_16"/>
</dbReference>
<dbReference type="SUPFAM" id="SSF53335">
    <property type="entry name" value="S-adenosyl-L-methionine-dependent methyltransferases"/>
    <property type="match status" value="1"/>
</dbReference>
<dbReference type="Proteomes" id="UP000790347">
    <property type="component" value="Unassembled WGS sequence"/>
</dbReference>
<dbReference type="Gene3D" id="3.40.50.150">
    <property type="entry name" value="Vaccinia Virus protein VP39"/>
    <property type="match status" value="1"/>
</dbReference>
<dbReference type="InterPro" id="IPR029063">
    <property type="entry name" value="SAM-dependent_MTases_sf"/>
</dbReference>
<accession>A0A922HYM9</accession>
<name>A0A922HYM9_DERFA</name>
<comment type="caution">
    <text evidence="1">The sequence shown here is derived from an EMBL/GenBank/DDBJ whole genome shotgun (WGS) entry which is preliminary data.</text>
</comment>
<reference evidence="1" key="1">
    <citation type="submission" date="2013-05" db="EMBL/GenBank/DDBJ databases">
        <authorList>
            <person name="Yim A.K.Y."/>
            <person name="Chan T.F."/>
            <person name="Ji K.M."/>
            <person name="Liu X.Y."/>
            <person name="Zhou J.W."/>
            <person name="Li R.Q."/>
            <person name="Yang K.Y."/>
            <person name="Li J."/>
            <person name="Li M."/>
            <person name="Law P.T.W."/>
            <person name="Wu Y.L."/>
            <person name="Cai Z.L."/>
            <person name="Qin H."/>
            <person name="Bao Y."/>
            <person name="Leung R.K.K."/>
            <person name="Ng P.K.S."/>
            <person name="Zou J."/>
            <person name="Zhong X.J."/>
            <person name="Ran P.X."/>
            <person name="Zhong N.S."/>
            <person name="Liu Z.G."/>
            <person name="Tsui S.K.W."/>
        </authorList>
    </citation>
    <scope>NUCLEOTIDE SEQUENCE</scope>
    <source>
        <strain evidence="1">Derf</strain>
        <tissue evidence="1">Whole organism</tissue>
    </source>
</reference>
<reference evidence="1" key="2">
    <citation type="journal article" date="2022" name="Res Sq">
        <title>Comparative Genomics Reveals Insights into the Divergent Evolution of Astigmatic Mites and Household Pest Adaptations.</title>
        <authorList>
            <person name="Xiong Q."/>
            <person name="Wan A.T.-Y."/>
            <person name="Liu X.-Y."/>
            <person name="Fung C.S.-H."/>
            <person name="Xiao X."/>
            <person name="Malainual N."/>
            <person name="Hou J."/>
            <person name="Wang L."/>
            <person name="Wang M."/>
            <person name="Yang K."/>
            <person name="Cui Y."/>
            <person name="Leung E."/>
            <person name="Nong W."/>
            <person name="Shin S.-K."/>
            <person name="Au S."/>
            <person name="Jeong K.Y."/>
            <person name="Chew F.T."/>
            <person name="Hui J."/>
            <person name="Leung T.F."/>
            <person name="Tungtrongchitr A."/>
            <person name="Zhong N."/>
            <person name="Liu Z."/>
            <person name="Tsui S."/>
        </authorList>
    </citation>
    <scope>NUCLEOTIDE SEQUENCE</scope>
    <source>
        <strain evidence="1">Derf</strain>
        <tissue evidence="1">Whole organism</tissue>
    </source>
</reference>
<proteinExistence type="predicted"/>
<sequence length="412" mass="48664">MKETDFTMSYDFELIEFLFLQQTRLNVLIPFIRLILKWRIHQIVNNDDEDGNKKIECLNDVQKQLLSYTILNKRLEKYPLPLNYIRQYLKQLIRIFEQIFDTDCLLDEIYPIYADLISIKTQQIDRSYHQDLNENGIDLLDRLCRLFENDTNIGFVTHVFDMFRLSIIETNKIVKSGTTGLRTWPAAVHLLNYLRIPENYQNVQWNRPNAWHNVVELGSGSGLLGVGLIKSGFINNGHYIFTDHNQAVLKHIELNLFINDINQKTNNNVQVVIQKLDWIDYQFFDFSASISDLIIASDVIYDPNFIEPFIQTLRTMFNVYKNADSLRRDPDCIICCAIRNPKILDIFQQKLEQCNLEWRQLNRIERPLWVNRIQKHVDSMSNDIVIDENFDSIFKTHDDNVPSIVFKINAKH</sequence>